<proteinExistence type="predicted"/>
<sequence length="65" mass="7000">MMLVVAAVVVALLLALASLMPTDWNGNVLMEERINSQEIKMIVLPDEHGSNGKMITELSLGAAFC</sequence>
<dbReference type="AlphaFoldDB" id="A0A368KN51"/>
<dbReference type="RefSeq" id="WP_114370235.1">
    <property type="nucleotide sequence ID" value="NZ_QPEX01000034.1"/>
</dbReference>
<evidence type="ECO:0000313" key="1">
    <source>
        <dbReference type="EMBL" id="RCS44668.1"/>
    </source>
</evidence>
<evidence type="ECO:0000313" key="2">
    <source>
        <dbReference type="Proteomes" id="UP000253562"/>
    </source>
</evidence>
<gene>
    <name evidence="1" type="ORF">DTL42_17245</name>
</gene>
<reference evidence="1 2" key="1">
    <citation type="submission" date="2018-07" db="EMBL/GenBank/DDBJ databases">
        <title>Comparative genomes isolates from brazilian mangrove.</title>
        <authorList>
            <person name="De Araujo J.E."/>
            <person name="Taketani R.G."/>
            <person name="Silva M.C.P."/>
            <person name="Lourenco M.V."/>
            <person name="Oliveira V.M."/>
            <person name="Andreote F.D."/>
        </authorList>
    </citation>
    <scope>NUCLEOTIDE SEQUENCE [LARGE SCALE GENOMIC DNA]</scope>
    <source>
        <strain evidence="1 2">HEX PRIS-MGV</strain>
    </source>
</reference>
<dbReference type="Proteomes" id="UP000253562">
    <property type="component" value="Unassembled WGS sequence"/>
</dbReference>
<protein>
    <submittedName>
        <fullName evidence="1">Uncharacterized protein</fullName>
    </submittedName>
</protein>
<name>A0A368KN51_9BACT</name>
<comment type="caution">
    <text evidence="1">The sequence shown here is derived from an EMBL/GenBank/DDBJ whole genome shotgun (WGS) entry which is preliminary data.</text>
</comment>
<organism evidence="1 2">
    <name type="scientific">Bremerella cremea</name>
    <dbReference type="NCBI Taxonomy" id="1031537"/>
    <lineage>
        <taxon>Bacteria</taxon>
        <taxon>Pseudomonadati</taxon>
        <taxon>Planctomycetota</taxon>
        <taxon>Planctomycetia</taxon>
        <taxon>Pirellulales</taxon>
        <taxon>Pirellulaceae</taxon>
        <taxon>Bremerella</taxon>
    </lineage>
</organism>
<accession>A0A368KN51</accession>
<dbReference type="EMBL" id="QPEX01000034">
    <property type="protein sequence ID" value="RCS44668.1"/>
    <property type="molecule type" value="Genomic_DNA"/>
</dbReference>